<evidence type="ECO:0000313" key="2">
    <source>
        <dbReference type="Proteomes" id="UP000321570"/>
    </source>
</evidence>
<feature type="non-terminal residue" evidence="1">
    <location>
        <position position="1"/>
    </location>
</feature>
<dbReference type="Proteomes" id="UP000321570">
    <property type="component" value="Unassembled WGS sequence"/>
</dbReference>
<name>A0A564ZB24_HYMDI</name>
<organism evidence="1 2">
    <name type="scientific">Hymenolepis diminuta</name>
    <name type="common">Rat tapeworm</name>
    <dbReference type="NCBI Taxonomy" id="6216"/>
    <lineage>
        <taxon>Eukaryota</taxon>
        <taxon>Metazoa</taxon>
        <taxon>Spiralia</taxon>
        <taxon>Lophotrochozoa</taxon>
        <taxon>Platyhelminthes</taxon>
        <taxon>Cestoda</taxon>
        <taxon>Eucestoda</taxon>
        <taxon>Cyclophyllidea</taxon>
        <taxon>Hymenolepididae</taxon>
        <taxon>Hymenolepis</taxon>
    </lineage>
</organism>
<dbReference type="AlphaFoldDB" id="A0A564ZB24"/>
<sequence>VVFGVPLKLPGQFLPPSNDFFWQNPANYTKPLRSHMQNLKAHPTLPVSNPIFIPTDP</sequence>
<evidence type="ECO:0000313" key="1">
    <source>
        <dbReference type="EMBL" id="VUZ56569.1"/>
    </source>
</evidence>
<keyword evidence="2" id="KW-1185">Reference proteome</keyword>
<accession>A0A564ZB24</accession>
<protein>
    <submittedName>
        <fullName evidence="1">Uncharacterized protein</fullName>
    </submittedName>
</protein>
<gene>
    <name evidence="1" type="ORF">WMSIL1_LOCUS14188</name>
</gene>
<dbReference type="EMBL" id="CABIJS010000706">
    <property type="protein sequence ID" value="VUZ56569.1"/>
    <property type="molecule type" value="Genomic_DNA"/>
</dbReference>
<reference evidence="1 2" key="1">
    <citation type="submission" date="2019-07" db="EMBL/GenBank/DDBJ databases">
        <authorList>
            <person name="Jastrzebski P J."/>
            <person name="Paukszto L."/>
            <person name="Jastrzebski P J."/>
        </authorList>
    </citation>
    <scope>NUCLEOTIDE SEQUENCE [LARGE SCALE GENOMIC DNA]</scope>
    <source>
        <strain evidence="1 2">WMS-il1</strain>
    </source>
</reference>
<proteinExistence type="predicted"/>